<proteinExistence type="predicted"/>
<evidence type="ECO:0000313" key="2">
    <source>
        <dbReference type="EMBL" id="STX09702.1"/>
    </source>
</evidence>
<keyword evidence="1" id="KW-1133">Transmembrane helix</keyword>
<sequence>MEFLETKKYNKQAVIFLVIHTVFLLNFAVDFFEFH</sequence>
<name>A0A8B4QAH8_9BACL</name>
<keyword evidence="1" id="KW-0812">Transmembrane</keyword>
<organism evidence="2 4">
    <name type="scientific">Kurthia zopfii</name>
    <dbReference type="NCBI Taxonomy" id="1650"/>
    <lineage>
        <taxon>Bacteria</taxon>
        <taxon>Bacillati</taxon>
        <taxon>Bacillota</taxon>
        <taxon>Bacilli</taxon>
        <taxon>Bacillales</taxon>
        <taxon>Caryophanaceae</taxon>
        <taxon>Kurthia</taxon>
    </lineage>
</organism>
<reference evidence="3 5" key="2">
    <citation type="submission" date="2019-03" db="EMBL/GenBank/DDBJ databases">
        <title>Genomic Encyclopedia of Type Strains, Phase IV (KMG-IV): sequencing the most valuable type-strain genomes for metagenomic binning, comparative biology and taxonomic classification.</title>
        <authorList>
            <person name="Goeker M."/>
        </authorList>
    </citation>
    <scope>NUCLEOTIDE SEQUENCE [LARGE SCALE GENOMIC DNA]</scope>
    <source>
        <strain evidence="3 5">DSM 20580</strain>
    </source>
</reference>
<dbReference type="EMBL" id="UGNP01000001">
    <property type="protein sequence ID" value="STX09702.1"/>
    <property type="molecule type" value="Genomic_DNA"/>
</dbReference>
<dbReference type="Proteomes" id="UP000294641">
    <property type="component" value="Unassembled WGS sequence"/>
</dbReference>
<dbReference type="Proteomes" id="UP000254330">
    <property type="component" value="Unassembled WGS sequence"/>
</dbReference>
<evidence type="ECO:0000313" key="4">
    <source>
        <dbReference type="Proteomes" id="UP000254330"/>
    </source>
</evidence>
<protein>
    <submittedName>
        <fullName evidence="2">Uncharacterized protein</fullName>
    </submittedName>
</protein>
<evidence type="ECO:0000313" key="3">
    <source>
        <dbReference type="EMBL" id="TDR35798.1"/>
    </source>
</evidence>
<dbReference type="EMBL" id="SNZG01000028">
    <property type="protein sequence ID" value="TDR35798.1"/>
    <property type="molecule type" value="Genomic_DNA"/>
</dbReference>
<dbReference type="AlphaFoldDB" id="A0A8B4QAH8"/>
<comment type="caution">
    <text evidence="2">The sequence shown here is derived from an EMBL/GenBank/DDBJ whole genome shotgun (WGS) entry which is preliminary data.</text>
</comment>
<gene>
    <name evidence="3" type="ORF">DFR61_12828</name>
    <name evidence="2" type="ORF">NCTC10597_01395</name>
</gene>
<feature type="transmembrane region" description="Helical" evidence="1">
    <location>
        <begin position="12"/>
        <end position="32"/>
    </location>
</feature>
<accession>A0A8B4QAH8</accession>
<reference evidence="2 4" key="1">
    <citation type="submission" date="2018-06" db="EMBL/GenBank/DDBJ databases">
        <authorList>
            <consortium name="Pathogen Informatics"/>
            <person name="Doyle S."/>
        </authorList>
    </citation>
    <scope>NUCLEOTIDE SEQUENCE [LARGE SCALE GENOMIC DNA]</scope>
    <source>
        <strain evidence="2 4">NCTC10597</strain>
    </source>
</reference>
<evidence type="ECO:0000256" key="1">
    <source>
        <dbReference type="SAM" id="Phobius"/>
    </source>
</evidence>
<keyword evidence="1" id="KW-0472">Membrane</keyword>
<keyword evidence="5" id="KW-1185">Reference proteome</keyword>
<evidence type="ECO:0000313" key="5">
    <source>
        <dbReference type="Proteomes" id="UP000294641"/>
    </source>
</evidence>